<dbReference type="Proteomes" id="UP001153076">
    <property type="component" value="Unassembled WGS sequence"/>
</dbReference>
<accession>A0A9Q1JXS6</accession>
<reference evidence="2" key="1">
    <citation type="submission" date="2022-04" db="EMBL/GenBank/DDBJ databases">
        <title>Carnegiea gigantea Genome sequencing and assembly v2.</title>
        <authorList>
            <person name="Copetti D."/>
            <person name="Sanderson M.J."/>
            <person name="Burquez A."/>
            <person name="Wojciechowski M.F."/>
        </authorList>
    </citation>
    <scope>NUCLEOTIDE SEQUENCE</scope>
    <source>
        <strain evidence="2">SGP5-SGP5p</strain>
        <tissue evidence="2">Aerial part</tissue>
    </source>
</reference>
<protein>
    <submittedName>
        <fullName evidence="2">Uncharacterized protein</fullName>
    </submittedName>
</protein>
<dbReference type="EMBL" id="JAKOGI010000565">
    <property type="protein sequence ID" value="KAJ8433025.1"/>
    <property type="molecule type" value="Genomic_DNA"/>
</dbReference>
<organism evidence="2 3">
    <name type="scientific">Carnegiea gigantea</name>
    <dbReference type="NCBI Taxonomy" id="171969"/>
    <lineage>
        <taxon>Eukaryota</taxon>
        <taxon>Viridiplantae</taxon>
        <taxon>Streptophyta</taxon>
        <taxon>Embryophyta</taxon>
        <taxon>Tracheophyta</taxon>
        <taxon>Spermatophyta</taxon>
        <taxon>Magnoliopsida</taxon>
        <taxon>eudicotyledons</taxon>
        <taxon>Gunneridae</taxon>
        <taxon>Pentapetalae</taxon>
        <taxon>Caryophyllales</taxon>
        <taxon>Cactineae</taxon>
        <taxon>Cactaceae</taxon>
        <taxon>Cactoideae</taxon>
        <taxon>Echinocereeae</taxon>
        <taxon>Carnegiea</taxon>
    </lineage>
</organism>
<gene>
    <name evidence="2" type="ORF">Cgig2_015452</name>
</gene>
<keyword evidence="1" id="KW-0472">Membrane</keyword>
<keyword evidence="1" id="KW-1133">Transmembrane helix</keyword>
<evidence type="ECO:0000313" key="3">
    <source>
        <dbReference type="Proteomes" id="UP001153076"/>
    </source>
</evidence>
<sequence length="292" mass="33204">MKEMTSVFTEFLRSKENGEDYRCSKGNVEMVFPSVNILKHAMSMYTIEAFLMFEKAFIDGATYNYKAIERGGVRVKDGQTLNLGTSNGKENVGCSSVWRMQMMRKMNSIITASQMNKNARAHCEQYCMELKKAIEFDVDSIHIDEDGQGKDSKLTTECAKSSRISSKRCPGLDVSSLKCLHMAYHRTNDELRVHQRILRQVNIKLLSYMARYDSYTKTIDSHAGTQDIHTPTALHLPSLASHSPPPLLPSSILFLLLSLPSLSIINIIINLLVTKRKWDCIFGYMMEKQRVN</sequence>
<proteinExistence type="predicted"/>
<comment type="caution">
    <text evidence="2">The sequence shown here is derived from an EMBL/GenBank/DDBJ whole genome shotgun (WGS) entry which is preliminary data.</text>
</comment>
<keyword evidence="1" id="KW-0812">Transmembrane</keyword>
<dbReference type="OrthoDB" id="2402896at2759"/>
<name>A0A9Q1JXS6_9CARY</name>
<feature type="transmembrane region" description="Helical" evidence="1">
    <location>
        <begin position="252"/>
        <end position="273"/>
    </location>
</feature>
<evidence type="ECO:0000313" key="2">
    <source>
        <dbReference type="EMBL" id="KAJ8433025.1"/>
    </source>
</evidence>
<evidence type="ECO:0000256" key="1">
    <source>
        <dbReference type="SAM" id="Phobius"/>
    </source>
</evidence>
<keyword evidence="3" id="KW-1185">Reference proteome</keyword>
<dbReference type="AlphaFoldDB" id="A0A9Q1JXS6"/>